<feature type="repeat" description="ANK" evidence="4">
    <location>
        <begin position="360"/>
        <end position="392"/>
    </location>
</feature>
<organism evidence="7 8">
    <name type="scientific">Cladonia borealis</name>
    <dbReference type="NCBI Taxonomy" id="184061"/>
    <lineage>
        <taxon>Eukaryota</taxon>
        <taxon>Fungi</taxon>
        <taxon>Dikarya</taxon>
        <taxon>Ascomycota</taxon>
        <taxon>Pezizomycotina</taxon>
        <taxon>Lecanoromycetes</taxon>
        <taxon>OSLEUM clade</taxon>
        <taxon>Lecanoromycetidae</taxon>
        <taxon>Lecanorales</taxon>
        <taxon>Lecanorineae</taxon>
        <taxon>Cladoniaceae</taxon>
        <taxon>Cladonia</taxon>
    </lineage>
</organism>
<dbReference type="PROSITE" id="PS50297">
    <property type="entry name" value="ANK_REP_REGION"/>
    <property type="match status" value="2"/>
</dbReference>
<dbReference type="Proteomes" id="UP001166286">
    <property type="component" value="Unassembled WGS sequence"/>
</dbReference>
<keyword evidence="1" id="KW-0677">Repeat</keyword>
<evidence type="ECO:0000259" key="6">
    <source>
        <dbReference type="PROSITE" id="PS50048"/>
    </source>
</evidence>
<name>A0AA39U9P3_9LECA</name>
<sequence>MPQELKKTRAWAKCSRCRDKKIKCEPQDRNWETNNEKCNHCAERNLLCGPNFTKDDDPEVGSSARRRLTFPAGSGTGREGSHQQDVQSANVVSSPSLHLGYIGPVQRDRIHDLSEKDLRAEALSRLERLNILGTALGYKLRICPVLCQGFGGYEEFNDISNTISDVLKEELHSLFIYIYELAAEADARAQQGLAQEILLKLLLALERYSGLRDGKKCGVLLKIALFFQRSNDQCEFENVLMKVADLHQTPTLPLRPDPYPLLADSLWKTSEKAREILSTLWQQHFGIDVPENLAIPSLQRAAQWPNVNVALAVLLHSKTVHAAPAMLDQQPLHIAAASGYIQTLDNLITGGALINAQDLQGRTPLFLAAENGREPCCTSLLARGADPNKKDAHGHSIMEVAARGGFLGIIRQLRAWGADINPLLGHCASTPLQAAVESSNFSYDLIQYLVDADANVSDRRAVDGKNAIDLAEERGLTIVADSLRQKQMQQTAQPIADPLSPGGQFSPLAQPSPFEADFWALSDH</sequence>
<keyword evidence="2 4" id="KW-0040">ANK repeat</keyword>
<proteinExistence type="predicted"/>
<evidence type="ECO:0000256" key="2">
    <source>
        <dbReference type="ARBA" id="ARBA00023043"/>
    </source>
</evidence>
<dbReference type="Gene3D" id="1.25.40.20">
    <property type="entry name" value="Ankyrin repeat-containing domain"/>
    <property type="match status" value="1"/>
</dbReference>
<dbReference type="SUPFAM" id="SSF48403">
    <property type="entry name" value="Ankyrin repeat"/>
    <property type="match status" value="1"/>
</dbReference>
<dbReference type="Pfam" id="PF12796">
    <property type="entry name" value="Ank_2"/>
    <property type="match status" value="1"/>
</dbReference>
<dbReference type="PANTHER" id="PTHR24201:SF15">
    <property type="entry name" value="ANKYRIN REPEAT DOMAIN-CONTAINING PROTEIN 66"/>
    <property type="match status" value="1"/>
</dbReference>
<protein>
    <recommendedName>
        <fullName evidence="6">Zn(2)-C6 fungal-type domain-containing protein</fullName>
    </recommendedName>
</protein>
<dbReference type="PROSITE" id="PS50048">
    <property type="entry name" value="ZN2_CY6_FUNGAL_2"/>
    <property type="match status" value="1"/>
</dbReference>
<comment type="caution">
    <text evidence="7">The sequence shown here is derived from an EMBL/GenBank/DDBJ whole genome shotgun (WGS) entry which is preliminary data.</text>
</comment>
<dbReference type="SMART" id="SM00248">
    <property type="entry name" value="ANK"/>
    <property type="match status" value="4"/>
</dbReference>
<dbReference type="CDD" id="cd00067">
    <property type="entry name" value="GAL4"/>
    <property type="match status" value="1"/>
</dbReference>
<dbReference type="PROSITE" id="PS50088">
    <property type="entry name" value="ANK_REPEAT"/>
    <property type="match status" value="2"/>
</dbReference>
<reference evidence="7" key="1">
    <citation type="submission" date="2023-03" db="EMBL/GenBank/DDBJ databases">
        <title>Complete genome of Cladonia borealis.</title>
        <authorList>
            <person name="Park H."/>
        </authorList>
    </citation>
    <scope>NUCLEOTIDE SEQUENCE</scope>
    <source>
        <strain evidence="7">ANT050790</strain>
    </source>
</reference>
<dbReference type="EMBL" id="JAFEKC020000013">
    <property type="protein sequence ID" value="KAK0511541.1"/>
    <property type="molecule type" value="Genomic_DNA"/>
</dbReference>
<evidence type="ECO:0000313" key="8">
    <source>
        <dbReference type="Proteomes" id="UP001166286"/>
    </source>
</evidence>
<feature type="repeat" description="ANK" evidence="4">
    <location>
        <begin position="327"/>
        <end position="359"/>
    </location>
</feature>
<gene>
    <name evidence="7" type="ORF">JMJ35_006114</name>
</gene>
<dbReference type="InterPro" id="IPR050776">
    <property type="entry name" value="Ank_Repeat/CDKN_Inhibitor"/>
</dbReference>
<dbReference type="GO" id="GO:0000981">
    <property type="term" value="F:DNA-binding transcription factor activity, RNA polymerase II-specific"/>
    <property type="evidence" value="ECO:0007669"/>
    <property type="project" value="InterPro"/>
</dbReference>
<keyword evidence="3" id="KW-0539">Nucleus</keyword>
<dbReference type="PANTHER" id="PTHR24201">
    <property type="entry name" value="ANK_REP_REGION DOMAIN-CONTAINING PROTEIN"/>
    <property type="match status" value="1"/>
</dbReference>
<evidence type="ECO:0000313" key="7">
    <source>
        <dbReference type="EMBL" id="KAK0511541.1"/>
    </source>
</evidence>
<dbReference type="GO" id="GO:0008270">
    <property type="term" value="F:zinc ion binding"/>
    <property type="evidence" value="ECO:0007669"/>
    <property type="project" value="InterPro"/>
</dbReference>
<feature type="domain" description="Zn(2)-C6 fungal-type" evidence="6">
    <location>
        <begin position="13"/>
        <end position="48"/>
    </location>
</feature>
<evidence type="ECO:0000256" key="3">
    <source>
        <dbReference type="ARBA" id="ARBA00023242"/>
    </source>
</evidence>
<evidence type="ECO:0000256" key="5">
    <source>
        <dbReference type="SAM" id="MobiDB-lite"/>
    </source>
</evidence>
<dbReference type="InterPro" id="IPR036770">
    <property type="entry name" value="Ankyrin_rpt-contain_sf"/>
</dbReference>
<dbReference type="InterPro" id="IPR036864">
    <property type="entry name" value="Zn2-C6_fun-type_DNA-bd_sf"/>
</dbReference>
<accession>A0AA39U9P3</accession>
<dbReference type="SUPFAM" id="SSF57701">
    <property type="entry name" value="Zn2/Cys6 DNA-binding domain"/>
    <property type="match status" value="1"/>
</dbReference>
<feature type="region of interest" description="Disordered" evidence="5">
    <location>
        <begin position="67"/>
        <end position="88"/>
    </location>
</feature>
<dbReference type="AlphaFoldDB" id="A0AA39U9P3"/>
<dbReference type="InterPro" id="IPR001138">
    <property type="entry name" value="Zn2Cys6_DnaBD"/>
</dbReference>
<keyword evidence="8" id="KW-1185">Reference proteome</keyword>
<dbReference type="InterPro" id="IPR002110">
    <property type="entry name" value="Ankyrin_rpt"/>
</dbReference>
<evidence type="ECO:0000256" key="4">
    <source>
        <dbReference type="PROSITE-ProRule" id="PRU00023"/>
    </source>
</evidence>
<evidence type="ECO:0000256" key="1">
    <source>
        <dbReference type="ARBA" id="ARBA00022737"/>
    </source>
</evidence>